<dbReference type="Gene3D" id="2.40.50.140">
    <property type="entry name" value="Nucleic acid-binding proteins"/>
    <property type="match status" value="1"/>
</dbReference>
<dbReference type="GeneID" id="97612626"/>
<evidence type="ECO:0000313" key="3">
    <source>
        <dbReference type="Proteomes" id="UP000029084"/>
    </source>
</evidence>
<keyword evidence="1" id="KW-0548">Nucleotidyltransferase</keyword>
<keyword evidence="1" id="KW-0808">Transferase</keyword>
<dbReference type="GO" id="GO:0000428">
    <property type="term" value="C:DNA-directed RNA polymerase complex"/>
    <property type="evidence" value="ECO:0007669"/>
    <property type="project" value="UniProtKB-KW"/>
</dbReference>
<evidence type="ECO:0000256" key="1">
    <source>
        <dbReference type="HAMAP-Rule" id="MF_00866"/>
    </source>
</evidence>
<keyword evidence="1" id="KW-0963">Cytoplasm</keyword>
<comment type="similarity">
    <text evidence="1">Belongs to the archaeal Rpo8 RNA polymerase subunit family.</text>
</comment>
<keyword evidence="1" id="KW-0240">DNA-directed RNA polymerase</keyword>
<dbReference type="HAMAP" id="MF_00866">
    <property type="entry name" value="RNApol_arch_Rpo8"/>
    <property type="match status" value="1"/>
</dbReference>
<dbReference type="EMBL" id="CP008822">
    <property type="protein sequence ID" value="AIM28391.1"/>
    <property type="molecule type" value="Genomic_DNA"/>
</dbReference>
<evidence type="ECO:0000313" key="2">
    <source>
        <dbReference type="EMBL" id="AIM28391.1"/>
    </source>
</evidence>
<accession>A0A088E7Q0</accession>
<protein>
    <recommendedName>
        <fullName evidence="1">DNA-directed RNA polymerase subunit Rpo8</fullName>
        <ecNumber evidence="1">2.7.7.6</ecNumber>
    </recommendedName>
    <alternativeName>
        <fullName evidence="1">DNA-directed RNA polymerase, subunit G</fullName>
    </alternativeName>
</protein>
<dbReference type="GO" id="GO:0003899">
    <property type="term" value="F:DNA-directed RNA polymerase activity"/>
    <property type="evidence" value="ECO:0007669"/>
    <property type="project" value="UniProtKB-UniRule"/>
</dbReference>
<dbReference type="GO" id="GO:0006351">
    <property type="term" value="P:DNA-templated transcription"/>
    <property type="evidence" value="ECO:0007669"/>
    <property type="project" value="UniProtKB-UniRule"/>
</dbReference>
<reference evidence="2 3" key="1">
    <citation type="journal article" date="2014" name="J. Bacteriol.">
        <title>Role of an Archaeal PitA Transporter in the Copper and Arsenic Resistance of Metallosphaera sedula, an Extreme Thermoacidophile.</title>
        <authorList>
            <person name="McCarthy S."/>
            <person name="Ai C."/>
            <person name="Wheaton G."/>
            <person name="Tevatia R."/>
            <person name="Eckrich V."/>
            <person name="Kelly R."/>
            <person name="Blum P."/>
        </authorList>
    </citation>
    <scope>NUCLEOTIDE SEQUENCE [LARGE SCALE GENOMIC DNA]</scope>
    <source>
        <strain evidence="2 3">CuR1</strain>
    </source>
</reference>
<dbReference type="OrthoDB" id="34039at2157"/>
<comment type="subcellular location">
    <subcellularLocation>
        <location evidence="1">Cytoplasm</location>
    </subcellularLocation>
</comment>
<proteinExistence type="inferred from homology"/>
<dbReference type="Proteomes" id="UP000029084">
    <property type="component" value="Chromosome"/>
</dbReference>
<dbReference type="RefSeq" id="WP_012022195.1">
    <property type="nucleotide sequence ID" value="NZ_AP019770.1"/>
</dbReference>
<dbReference type="AlphaFoldDB" id="A0A088E7Q0"/>
<name>A0A088E7Q0_9CREN</name>
<organism evidence="2 3">
    <name type="scientific">Metallosphaera sedula</name>
    <dbReference type="NCBI Taxonomy" id="43687"/>
    <lineage>
        <taxon>Archaea</taxon>
        <taxon>Thermoproteota</taxon>
        <taxon>Thermoprotei</taxon>
        <taxon>Sulfolobales</taxon>
        <taxon>Sulfolobaceae</taxon>
        <taxon>Metallosphaera</taxon>
    </lineage>
</organism>
<comment type="subunit">
    <text evidence="1">Part of the RNA polymerase complex.</text>
</comment>
<sequence>MLSSYSFSEMCKIDSIKKGELRDLLIVAVRCQDTEFNLDMISSLNMFKDGENVNVILSKERPDFTEKDFCAHGYVVTQKKKGDGTFVTIISFFGPLLRISSKDDFLKRAGLNVMDHVYFCVRKSE</sequence>
<dbReference type="Pfam" id="PF16992">
    <property type="entry name" value="RNA_pol_RpbG"/>
    <property type="match status" value="1"/>
</dbReference>
<dbReference type="NCBIfam" id="NF011549">
    <property type="entry name" value="PRK14980.1"/>
    <property type="match status" value="1"/>
</dbReference>
<dbReference type="EC" id="2.7.7.6" evidence="1"/>
<gene>
    <name evidence="1" type="primary">rpo8</name>
    <name evidence="1" type="synonym">rpoG</name>
    <name evidence="2" type="ORF">HA72_2270</name>
</gene>
<dbReference type="InterPro" id="IPR012340">
    <property type="entry name" value="NA-bd_OB-fold"/>
</dbReference>
<dbReference type="GO" id="GO:0005737">
    <property type="term" value="C:cytoplasm"/>
    <property type="evidence" value="ECO:0007669"/>
    <property type="project" value="UniProtKB-SubCell"/>
</dbReference>
<dbReference type="OMA" id="IMDHIYF"/>
<comment type="catalytic activity">
    <reaction evidence="1">
        <text>RNA(n) + a ribonucleoside 5'-triphosphate = RNA(n+1) + diphosphate</text>
        <dbReference type="Rhea" id="RHEA:21248"/>
        <dbReference type="Rhea" id="RHEA-COMP:14527"/>
        <dbReference type="Rhea" id="RHEA-COMP:17342"/>
        <dbReference type="ChEBI" id="CHEBI:33019"/>
        <dbReference type="ChEBI" id="CHEBI:61557"/>
        <dbReference type="ChEBI" id="CHEBI:140395"/>
        <dbReference type="EC" id="2.7.7.6"/>
    </reaction>
</comment>
<comment type="function">
    <text evidence="1">DNA-dependent RNA polymerase (RNAP) catalyzes the transcription of DNA into RNA using the four ribonucleoside triphosphates as substrates.</text>
</comment>
<dbReference type="InterPro" id="IPR031555">
    <property type="entry name" value="RNA_pol_Rpo8"/>
</dbReference>
<keyword evidence="1" id="KW-0804">Transcription</keyword>